<sequence>MGEDGTNQYTGNSNEGTSEDGTGMTELIPDTQDTGQGYVNYYEQSQGMMGLIFVLVIICAIINIIYRINKKSQIENTKKTNLMYYAKSFQEHNLITQQQLTDMQNMNLHQLQMEMNRITESLNQQMNQMEIDHQKQMLQQMQQQVHEDAINAATGIEFGGVNPDINLNPGLQNQLNELNNINDFGSFNDFNNHM</sequence>
<reference evidence="3" key="1">
    <citation type="submission" date="2023-01" db="EMBL/GenBank/DDBJ databases">
        <title>Human gut microbiome strain richness.</title>
        <authorList>
            <person name="Chen-Liaw A."/>
        </authorList>
    </citation>
    <scope>NUCLEOTIDE SEQUENCE</scope>
    <source>
        <strain evidence="3">1001217st2_G6_1001217B_191108</strain>
    </source>
</reference>
<proteinExistence type="predicted"/>
<evidence type="ECO:0000313" key="3">
    <source>
        <dbReference type="EMBL" id="MDB7085512.1"/>
    </source>
</evidence>
<dbReference type="Proteomes" id="UP001211987">
    <property type="component" value="Unassembled WGS sequence"/>
</dbReference>
<dbReference type="AlphaFoldDB" id="A0AB35IN53"/>
<keyword evidence="2" id="KW-0812">Transmembrane</keyword>
<protein>
    <recommendedName>
        <fullName evidence="5">Transmembrane protein</fullName>
    </recommendedName>
</protein>
<gene>
    <name evidence="3" type="ORF">PM738_17020</name>
</gene>
<evidence type="ECO:0000256" key="1">
    <source>
        <dbReference type="SAM" id="MobiDB-lite"/>
    </source>
</evidence>
<dbReference type="RefSeq" id="WP_272019238.1">
    <property type="nucleotide sequence ID" value="NZ_JAQLKE010000042.1"/>
</dbReference>
<feature type="transmembrane region" description="Helical" evidence="2">
    <location>
        <begin position="48"/>
        <end position="66"/>
    </location>
</feature>
<keyword evidence="2" id="KW-0472">Membrane</keyword>
<evidence type="ECO:0000256" key="2">
    <source>
        <dbReference type="SAM" id="Phobius"/>
    </source>
</evidence>
<evidence type="ECO:0008006" key="5">
    <source>
        <dbReference type="Google" id="ProtNLM"/>
    </source>
</evidence>
<feature type="region of interest" description="Disordered" evidence="1">
    <location>
        <begin position="1"/>
        <end position="31"/>
    </location>
</feature>
<dbReference type="EMBL" id="JAQLKE010000042">
    <property type="protein sequence ID" value="MDB7085512.1"/>
    <property type="molecule type" value="Genomic_DNA"/>
</dbReference>
<organism evidence="3 4">
    <name type="scientific">Thomasclavelia ramosa</name>
    <dbReference type="NCBI Taxonomy" id="1547"/>
    <lineage>
        <taxon>Bacteria</taxon>
        <taxon>Bacillati</taxon>
        <taxon>Bacillota</taxon>
        <taxon>Erysipelotrichia</taxon>
        <taxon>Erysipelotrichales</taxon>
        <taxon>Coprobacillaceae</taxon>
        <taxon>Thomasclavelia</taxon>
    </lineage>
</organism>
<feature type="compositionally biased region" description="Polar residues" evidence="1">
    <location>
        <begin position="1"/>
        <end position="20"/>
    </location>
</feature>
<accession>A0AB35IN53</accession>
<comment type="caution">
    <text evidence="3">The sequence shown here is derived from an EMBL/GenBank/DDBJ whole genome shotgun (WGS) entry which is preliminary data.</text>
</comment>
<keyword evidence="2" id="KW-1133">Transmembrane helix</keyword>
<evidence type="ECO:0000313" key="4">
    <source>
        <dbReference type="Proteomes" id="UP001211987"/>
    </source>
</evidence>
<name>A0AB35IN53_9FIRM</name>